<gene>
    <name evidence="2" type="ORF">LUZ62_080543</name>
</gene>
<evidence type="ECO:0000313" key="2">
    <source>
        <dbReference type="EMBL" id="KAJ4746138.1"/>
    </source>
</evidence>
<keyword evidence="3" id="KW-1185">Reference proteome</keyword>
<name>A0AAV8BVY0_9POAL</name>
<dbReference type="Proteomes" id="UP001140206">
    <property type="component" value="Chromosome 5"/>
</dbReference>
<evidence type="ECO:0000313" key="3">
    <source>
        <dbReference type="Proteomes" id="UP001140206"/>
    </source>
</evidence>
<dbReference type="PANTHER" id="PTHR33881">
    <property type="entry name" value="NEUROGENIC LOCUS NOTCH-LIKE PROTEIN"/>
    <property type="match status" value="1"/>
</dbReference>
<feature type="signal peptide" evidence="1">
    <location>
        <begin position="1"/>
        <end position="16"/>
    </location>
</feature>
<organism evidence="2 3">
    <name type="scientific">Rhynchospora pubera</name>
    <dbReference type="NCBI Taxonomy" id="906938"/>
    <lineage>
        <taxon>Eukaryota</taxon>
        <taxon>Viridiplantae</taxon>
        <taxon>Streptophyta</taxon>
        <taxon>Embryophyta</taxon>
        <taxon>Tracheophyta</taxon>
        <taxon>Spermatophyta</taxon>
        <taxon>Magnoliopsida</taxon>
        <taxon>Liliopsida</taxon>
        <taxon>Poales</taxon>
        <taxon>Cyperaceae</taxon>
        <taxon>Cyperoideae</taxon>
        <taxon>Rhynchosporeae</taxon>
        <taxon>Rhynchospora</taxon>
    </lineage>
</organism>
<dbReference type="EMBL" id="JAMFTS010000005">
    <property type="protein sequence ID" value="KAJ4746138.1"/>
    <property type="molecule type" value="Genomic_DNA"/>
</dbReference>
<dbReference type="AlphaFoldDB" id="A0AAV8BVY0"/>
<reference evidence="2" key="1">
    <citation type="submission" date="2022-08" db="EMBL/GenBank/DDBJ databases">
        <authorList>
            <person name="Marques A."/>
        </authorList>
    </citation>
    <scope>NUCLEOTIDE SEQUENCE</scope>
    <source>
        <strain evidence="2">RhyPub2mFocal</strain>
        <tissue evidence="2">Leaves</tissue>
    </source>
</reference>
<comment type="caution">
    <text evidence="2">The sequence shown here is derived from an EMBL/GenBank/DDBJ whole genome shotgun (WGS) entry which is preliminary data.</text>
</comment>
<proteinExistence type="predicted"/>
<evidence type="ECO:0000256" key="1">
    <source>
        <dbReference type="SAM" id="SignalP"/>
    </source>
</evidence>
<protein>
    <submittedName>
        <fullName evidence="2">Latent-transforming growth factor beta-binding protein 2</fullName>
    </submittedName>
</protein>
<feature type="chain" id="PRO_5043989668" evidence="1">
    <location>
        <begin position="17"/>
        <end position="211"/>
    </location>
</feature>
<sequence length="211" mass="23718">MRLLVVYLLLLQGTNSLSWIMQGVKADLLSPYLDGVCNSMACGKGTCKVARGSRFGFECECDPGWTRFWSDDQFAFLPCVIPQCIYDSVCYNDSIARASSTFPAIPHSSLFDPCLWSFCGQGTCTKMSDFEHRCECNEGYNNLLNMSNLPCFKECKVSADCPFLGFTISNNTMPSPPNHLEQTGNATTTKLRLQWIYTWTILVVLQLPFIY</sequence>
<dbReference type="PANTHER" id="PTHR33881:SF17">
    <property type="entry name" value="EGF-LIKE DOMAIN-CONTAINING PROTEIN"/>
    <property type="match status" value="1"/>
</dbReference>
<keyword evidence="1" id="KW-0732">Signal</keyword>
<accession>A0AAV8BVY0</accession>